<name>A0AAI9UFZ4_9PEZI</name>
<dbReference type="Proteomes" id="UP001239795">
    <property type="component" value="Unassembled WGS sequence"/>
</dbReference>
<evidence type="ECO:0000313" key="2">
    <source>
        <dbReference type="Proteomes" id="UP001239795"/>
    </source>
</evidence>
<dbReference type="AlphaFoldDB" id="A0AAI9UFZ4"/>
<reference evidence="1 2" key="1">
    <citation type="submission" date="2016-10" db="EMBL/GenBank/DDBJ databases">
        <title>The genome sequence of Colletotrichum fioriniae PJ7.</title>
        <authorList>
            <person name="Baroncelli R."/>
        </authorList>
    </citation>
    <scope>NUCLEOTIDE SEQUENCE [LARGE SCALE GENOMIC DNA]</scope>
    <source>
        <strain evidence="1">Col 31</strain>
    </source>
</reference>
<evidence type="ECO:0000313" key="1">
    <source>
        <dbReference type="EMBL" id="KAK1457713.1"/>
    </source>
</evidence>
<accession>A0AAI9UFZ4</accession>
<organism evidence="1 2">
    <name type="scientific">Colletotrichum melonis</name>
    <dbReference type="NCBI Taxonomy" id="1209925"/>
    <lineage>
        <taxon>Eukaryota</taxon>
        <taxon>Fungi</taxon>
        <taxon>Dikarya</taxon>
        <taxon>Ascomycota</taxon>
        <taxon>Pezizomycotina</taxon>
        <taxon>Sordariomycetes</taxon>
        <taxon>Hypocreomycetidae</taxon>
        <taxon>Glomerellales</taxon>
        <taxon>Glomerellaceae</taxon>
        <taxon>Colletotrichum</taxon>
        <taxon>Colletotrichum acutatum species complex</taxon>
    </lineage>
</organism>
<dbReference type="EMBL" id="MLGG01000015">
    <property type="protein sequence ID" value="KAK1457713.1"/>
    <property type="molecule type" value="Genomic_DNA"/>
</dbReference>
<proteinExistence type="predicted"/>
<keyword evidence="2" id="KW-1185">Reference proteome</keyword>
<comment type="caution">
    <text evidence="1">The sequence shown here is derived from an EMBL/GenBank/DDBJ whole genome shotgun (WGS) entry which is preliminary data.</text>
</comment>
<gene>
    <name evidence="1" type="ORF">CMEL01_15696</name>
</gene>
<sequence length="77" mass="9012">MKPPVYSIGFFWQRSNTQCEVTCLFFITLPALRRQGEGDHAIQEQRQDPFPLVYNDIYNDEMSKGMSSVQRCRCLGY</sequence>
<protein>
    <submittedName>
        <fullName evidence="1">Uncharacterized protein</fullName>
    </submittedName>
</protein>